<keyword evidence="4" id="KW-0336">GPI-anchor</keyword>
<keyword evidence="14" id="KW-1185">Reference proteome</keyword>
<evidence type="ECO:0000256" key="10">
    <source>
        <dbReference type="SAM" id="MobiDB-lite"/>
    </source>
</evidence>
<dbReference type="AlphaFoldDB" id="A0A1Q3BA60"/>
<evidence type="ECO:0000256" key="6">
    <source>
        <dbReference type="ARBA" id="ARBA00022974"/>
    </source>
</evidence>
<dbReference type="SMART" id="SM00554">
    <property type="entry name" value="FAS1"/>
    <property type="match status" value="1"/>
</dbReference>
<dbReference type="EMBL" id="BDDD01000362">
    <property type="protein sequence ID" value="GAV64692.1"/>
    <property type="molecule type" value="Genomic_DNA"/>
</dbReference>
<dbReference type="PROSITE" id="PS50213">
    <property type="entry name" value="FAS1"/>
    <property type="match status" value="1"/>
</dbReference>
<evidence type="ECO:0000259" key="12">
    <source>
        <dbReference type="PROSITE" id="PS50213"/>
    </source>
</evidence>
<keyword evidence="8" id="KW-0325">Glycoprotein</keyword>
<dbReference type="Pfam" id="PF02469">
    <property type="entry name" value="Fasciclin"/>
    <property type="match status" value="1"/>
</dbReference>
<evidence type="ECO:0000313" key="14">
    <source>
        <dbReference type="Proteomes" id="UP000187406"/>
    </source>
</evidence>
<dbReference type="Gene3D" id="2.30.180.10">
    <property type="entry name" value="FAS1 domain"/>
    <property type="match status" value="1"/>
</dbReference>
<dbReference type="GO" id="GO:0009834">
    <property type="term" value="P:plant-type secondary cell wall biogenesis"/>
    <property type="evidence" value="ECO:0007669"/>
    <property type="project" value="TreeGrafter"/>
</dbReference>
<comment type="similarity">
    <text evidence="2">Belongs to the fasciclin-like AGP family.</text>
</comment>
<dbReference type="InterPro" id="IPR036378">
    <property type="entry name" value="FAS1_dom_sf"/>
</dbReference>
<evidence type="ECO:0000256" key="2">
    <source>
        <dbReference type="ARBA" id="ARBA00007843"/>
    </source>
</evidence>
<dbReference type="InterPro" id="IPR045003">
    <property type="entry name" value="FLA_A"/>
</dbReference>
<keyword evidence="7" id="KW-0472">Membrane</keyword>
<dbReference type="InterPro" id="IPR000782">
    <property type="entry name" value="FAS1_domain"/>
</dbReference>
<reference evidence="14" key="1">
    <citation type="submission" date="2016-04" db="EMBL/GenBank/DDBJ databases">
        <title>Cephalotus genome sequencing.</title>
        <authorList>
            <person name="Fukushima K."/>
            <person name="Hasebe M."/>
            <person name="Fang X."/>
        </authorList>
    </citation>
    <scope>NUCLEOTIDE SEQUENCE [LARGE SCALE GENOMIC DNA]</scope>
    <source>
        <strain evidence="14">cv. St1</strain>
    </source>
</reference>
<dbReference type="GO" id="GO:0005886">
    <property type="term" value="C:plasma membrane"/>
    <property type="evidence" value="ECO:0007669"/>
    <property type="project" value="UniProtKB-SubCell"/>
</dbReference>
<dbReference type="STRING" id="3775.A0A1Q3BA60"/>
<protein>
    <submittedName>
        <fullName evidence="13">Fasciclin domain-containing protein</fullName>
    </submittedName>
</protein>
<sequence>MAKQLLSPFIFLVIFLLRCVTTSAQSPAQSPASSVTTNITGILDRAGQFTTLMRLLKTTQEADQINTQISNSNQGMTIFAPTDNAFNNLKAGTLNSLSDQQKVELVQFHVLPNLYSTTQFQTASNPLRTQAGDSTLFPMNVSSSGNQVNISTGVDNNVPVANTIYTDSHLAVYQVDQVLLPLSIFGSPAPAPAPAPSKDAPTAAPKGSSDSSVEASGAASLNLCALAILYCGVAAFMAITL</sequence>
<evidence type="ECO:0000313" key="13">
    <source>
        <dbReference type="EMBL" id="GAV64692.1"/>
    </source>
</evidence>
<feature type="domain" description="FAS1" evidence="12">
    <location>
        <begin position="36"/>
        <end position="179"/>
    </location>
</feature>
<dbReference type="FunFam" id="2.30.180.10:FF:000006">
    <property type="entry name" value="Fasciclin-like arabinogalactan protein 11"/>
    <property type="match status" value="1"/>
</dbReference>
<gene>
    <name evidence="13" type="ORF">CFOL_v3_08210</name>
</gene>
<comment type="subcellular location">
    <subcellularLocation>
        <location evidence="1">Cell membrane</location>
        <topology evidence="1">Lipid-anchor</topology>
        <topology evidence="1">GPI-anchor</topology>
    </subcellularLocation>
</comment>
<dbReference type="FunCoup" id="A0A1Q3BA60">
    <property type="interactions" value="25"/>
</dbReference>
<evidence type="ECO:0000256" key="11">
    <source>
        <dbReference type="SAM" id="SignalP"/>
    </source>
</evidence>
<comment type="caution">
    <text evidence="13">The sequence shown here is derived from an EMBL/GenBank/DDBJ whole genome shotgun (WGS) entry which is preliminary data.</text>
</comment>
<evidence type="ECO:0000256" key="1">
    <source>
        <dbReference type="ARBA" id="ARBA00004609"/>
    </source>
</evidence>
<keyword evidence="5 11" id="KW-0732">Signal</keyword>
<keyword evidence="3" id="KW-1003">Cell membrane</keyword>
<dbReference type="Proteomes" id="UP000187406">
    <property type="component" value="Unassembled WGS sequence"/>
</dbReference>
<dbReference type="GO" id="GO:0098552">
    <property type="term" value="C:side of membrane"/>
    <property type="evidence" value="ECO:0007669"/>
    <property type="project" value="UniProtKB-KW"/>
</dbReference>
<proteinExistence type="inferred from homology"/>
<dbReference type="SUPFAM" id="SSF82153">
    <property type="entry name" value="FAS1 domain"/>
    <property type="match status" value="1"/>
</dbReference>
<feature type="compositionally biased region" description="Low complexity" evidence="10">
    <location>
        <begin position="196"/>
        <end position="205"/>
    </location>
</feature>
<dbReference type="InParanoid" id="A0A1Q3BA60"/>
<dbReference type="OrthoDB" id="286301at2759"/>
<evidence type="ECO:0000256" key="3">
    <source>
        <dbReference type="ARBA" id="ARBA00022475"/>
    </source>
</evidence>
<organism evidence="13 14">
    <name type="scientific">Cephalotus follicularis</name>
    <name type="common">Albany pitcher plant</name>
    <dbReference type="NCBI Taxonomy" id="3775"/>
    <lineage>
        <taxon>Eukaryota</taxon>
        <taxon>Viridiplantae</taxon>
        <taxon>Streptophyta</taxon>
        <taxon>Embryophyta</taxon>
        <taxon>Tracheophyta</taxon>
        <taxon>Spermatophyta</taxon>
        <taxon>Magnoliopsida</taxon>
        <taxon>eudicotyledons</taxon>
        <taxon>Gunneridae</taxon>
        <taxon>Pentapetalae</taxon>
        <taxon>rosids</taxon>
        <taxon>fabids</taxon>
        <taxon>Oxalidales</taxon>
        <taxon>Cephalotaceae</taxon>
        <taxon>Cephalotus</taxon>
    </lineage>
</organism>
<feature type="region of interest" description="Disordered" evidence="10">
    <location>
        <begin position="191"/>
        <end position="211"/>
    </location>
</feature>
<evidence type="ECO:0000256" key="9">
    <source>
        <dbReference type="ARBA" id="ARBA00024686"/>
    </source>
</evidence>
<evidence type="ECO:0000256" key="8">
    <source>
        <dbReference type="ARBA" id="ARBA00023180"/>
    </source>
</evidence>
<comment type="function">
    <text evidence="9">May be a cell surface adhesion protein.</text>
</comment>
<feature type="chain" id="PRO_5012953187" evidence="11">
    <location>
        <begin position="25"/>
        <end position="241"/>
    </location>
</feature>
<evidence type="ECO:0000256" key="7">
    <source>
        <dbReference type="ARBA" id="ARBA00023136"/>
    </source>
</evidence>
<keyword evidence="6" id="KW-0654">Proteoglycan</keyword>
<feature type="signal peptide" evidence="11">
    <location>
        <begin position="1"/>
        <end position="24"/>
    </location>
</feature>
<accession>A0A1Q3BA60</accession>
<name>A0A1Q3BA60_CEPFO</name>
<keyword evidence="4" id="KW-0449">Lipoprotein</keyword>
<dbReference type="PANTHER" id="PTHR32077">
    <property type="entry name" value="FASCICLIN-LIKE ARABINOGALACTAN PROTEIN"/>
    <property type="match status" value="1"/>
</dbReference>
<evidence type="ECO:0000256" key="4">
    <source>
        <dbReference type="ARBA" id="ARBA00022622"/>
    </source>
</evidence>
<evidence type="ECO:0000256" key="5">
    <source>
        <dbReference type="ARBA" id="ARBA00022729"/>
    </source>
</evidence>
<dbReference type="PANTHER" id="PTHR32077:SF65">
    <property type="entry name" value="FASCICLIN-LIKE ARABINOGALACTAN PROTEIN 11"/>
    <property type="match status" value="1"/>
</dbReference>